<dbReference type="Proteomes" id="UP000054011">
    <property type="component" value="Unassembled WGS sequence"/>
</dbReference>
<dbReference type="PANTHER" id="PTHR21047">
    <property type="entry name" value="DTDP-6-DEOXY-D-GLUCOSE-3,5 EPIMERASE"/>
    <property type="match status" value="1"/>
</dbReference>
<feature type="site" description="Participates in a stacking interaction with the thymidine ring of dTDP-4-oxo-6-deoxyglucose" evidence="3">
    <location>
        <position position="138"/>
    </location>
</feature>
<dbReference type="STRING" id="936756.ATE80_18530"/>
<dbReference type="RefSeq" id="WP_058943343.1">
    <property type="nucleotide sequence ID" value="NZ_LNSV01000048.1"/>
</dbReference>
<evidence type="ECO:0000313" key="5">
    <source>
        <dbReference type="Proteomes" id="UP000054011"/>
    </source>
</evidence>
<dbReference type="Pfam" id="PF00908">
    <property type="entry name" value="dTDP_sugar_isom"/>
    <property type="match status" value="1"/>
</dbReference>
<sequence>MDVRELRTAGAYLFVPRPSSDARGQVAAPYDEAAFEAATGSPLFPVRQATHSRSRRGAVRGLHYTRTPPGTATYAHCSRGRALYIAVDVRVGSPTYGAWESLVLDADHPSGVYLPAGVAHAVVALEETVITDLRSARYAAEDEETVSVLDPELGLPVPGGTDLIISERDRRAVTMAEAERRGILPGHDAASAVERSLRAAALGAASRSTRVRPPVVP</sequence>
<dbReference type="EMBL" id="LNSV01000048">
    <property type="protein sequence ID" value="KUH37367.1"/>
    <property type="molecule type" value="Genomic_DNA"/>
</dbReference>
<gene>
    <name evidence="4" type="ORF">ATE80_18530</name>
</gene>
<dbReference type="PANTHER" id="PTHR21047:SF2">
    <property type="entry name" value="THYMIDINE DIPHOSPHO-4-KETO-RHAMNOSE 3,5-EPIMERASE"/>
    <property type="match status" value="1"/>
</dbReference>
<evidence type="ECO:0000256" key="3">
    <source>
        <dbReference type="PIRSR" id="PIRSR600888-3"/>
    </source>
</evidence>
<dbReference type="GO" id="GO:0008830">
    <property type="term" value="F:dTDP-4-dehydrorhamnose 3,5-epimerase activity"/>
    <property type="evidence" value="ECO:0007669"/>
    <property type="project" value="InterPro"/>
</dbReference>
<evidence type="ECO:0000313" key="4">
    <source>
        <dbReference type="EMBL" id="KUH37367.1"/>
    </source>
</evidence>
<evidence type="ECO:0000256" key="1">
    <source>
        <dbReference type="ARBA" id="ARBA00010154"/>
    </source>
</evidence>
<dbReference type="SUPFAM" id="SSF51182">
    <property type="entry name" value="RmlC-like cupins"/>
    <property type="match status" value="1"/>
</dbReference>
<dbReference type="OrthoDB" id="9800680at2"/>
<proteinExistence type="inferred from homology"/>
<protein>
    <submittedName>
        <fullName evidence="4">dTDP-4-dehydrorhamnose 3,5-epimerase</fullName>
    </submittedName>
</protein>
<keyword evidence="2" id="KW-0413">Isomerase</keyword>
<reference evidence="4 5" key="1">
    <citation type="submission" date="2015-11" db="EMBL/GenBank/DDBJ databases">
        <title>Genome-wide analysis reveals the secondary metabolome in Streptomyces kanasensis ZX01.</title>
        <authorList>
            <person name="Zhang G."/>
            <person name="Han L."/>
            <person name="Feng J."/>
            <person name="Zhang X."/>
        </authorList>
    </citation>
    <scope>NUCLEOTIDE SEQUENCE [LARGE SCALE GENOMIC DNA]</scope>
    <source>
        <strain evidence="4 5">ZX01</strain>
    </source>
</reference>
<keyword evidence="5" id="KW-1185">Reference proteome</keyword>
<dbReference type="Gene3D" id="2.60.120.10">
    <property type="entry name" value="Jelly Rolls"/>
    <property type="match status" value="1"/>
</dbReference>
<dbReference type="GO" id="GO:0019305">
    <property type="term" value="P:dTDP-rhamnose biosynthetic process"/>
    <property type="evidence" value="ECO:0007669"/>
    <property type="project" value="TreeGrafter"/>
</dbReference>
<dbReference type="AlphaFoldDB" id="A0A100Y4A4"/>
<organism evidence="4 5">
    <name type="scientific">Streptomyces kanasensis</name>
    <dbReference type="NCBI Taxonomy" id="936756"/>
    <lineage>
        <taxon>Bacteria</taxon>
        <taxon>Bacillati</taxon>
        <taxon>Actinomycetota</taxon>
        <taxon>Actinomycetes</taxon>
        <taxon>Kitasatosporales</taxon>
        <taxon>Streptomycetaceae</taxon>
        <taxon>Streptomyces</taxon>
    </lineage>
</organism>
<dbReference type="InterPro" id="IPR014710">
    <property type="entry name" value="RmlC-like_jellyroll"/>
</dbReference>
<accession>A0A100Y4A4</accession>
<comment type="caution">
    <text evidence="4">The sequence shown here is derived from an EMBL/GenBank/DDBJ whole genome shotgun (WGS) entry which is preliminary data.</text>
</comment>
<name>A0A100Y4A4_9ACTN</name>
<dbReference type="InterPro" id="IPR000888">
    <property type="entry name" value="RmlC-like"/>
</dbReference>
<comment type="similarity">
    <text evidence="1">Belongs to the dTDP-4-dehydrorhamnose 3,5-epimerase family.</text>
</comment>
<dbReference type="GO" id="GO:0005829">
    <property type="term" value="C:cytosol"/>
    <property type="evidence" value="ECO:0007669"/>
    <property type="project" value="TreeGrafter"/>
</dbReference>
<dbReference type="InterPro" id="IPR011051">
    <property type="entry name" value="RmlC_Cupin_sf"/>
</dbReference>
<evidence type="ECO:0000256" key="2">
    <source>
        <dbReference type="ARBA" id="ARBA00023235"/>
    </source>
</evidence>
<dbReference type="GO" id="GO:0000271">
    <property type="term" value="P:polysaccharide biosynthetic process"/>
    <property type="evidence" value="ECO:0007669"/>
    <property type="project" value="TreeGrafter"/>
</dbReference>